<dbReference type="SUPFAM" id="SSF52540">
    <property type="entry name" value="P-loop containing nucleoside triphosphate hydrolases"/>
    <property type="match status" value="1"/>
</dbReference>
<proteinExistence type="predicted"/>
<keyword evidence="1" id="KW-0813">Transport</keyword>
<keyword evidence="4" id="KW-1278">Translocase</keyword>
<gene>
    <name evidence="6" type="ORF">R7226_26780</name>
</gene>
<dbReference type="InterPro" id="IPR017871">
    <property type="entry name" value="ABC_transporter-like_CS"/>
</dbReference>
<evidence type="ECO:0000259" key="5">
    <source>
        <dbReference type="PROSITE" id="PS50893"/>
    </source>
</evidence>
<dbReference type="EMBL" id="JAWSTH010000113">
    <property type="protein sequence ID" value="MDW5597989.1"/>
    <property type="molecule type" value="Genomic_DNA"/>
</dbReference>
<evidence type="ECO:0000256" key="3">
    <source>
        <dbReference type="ARBA" id="ARBA00022840"/>
    </source>
</evidence>
<dbReference type="PROSITE" id="PS50893">
    <property type="entry name" value="ABC_TRANSPORTER_2"/>
    <property type="match status" value="1"/>
</dbReference>
<evidence type="ECO:0000313" key="7">
    <source>
        <dbReference type="Proteomes" id="UP001284601"/>
    </source>
</evidence>
<accession>A0ABU4HYM7</accession>
<reference evidence="6 7" key="2">
    <citation type="submission" date="2023-10" db="EMBL/GenBank/DDBJ databases">
        <authorList>
            <person name="Han X.F."/>
        </authorList>
    </citation>
    <scope>NUCLEOTIDE SEQUENCE [LARGE SCALE GENOMIC DNA]</scope>
    <source>
        <strain evidence="6 7">KCTC 39840</strain>
    </source>
</reference>
<keyword evidence="7" id="KW-1185">Reference proteome</keyword>
<dbReference type="SMART" id="SM00382">
    <property type="entry name" value="AAA"/>
    <property type="match status" value="1"/>
</dbReference>
<dbReference type="Gene3D" id="3.40.50.300">
    <property type="entry name" value="P-loop containing nucleotide triphosphate hydrolases"/>
    <property type="match status" value="1"/>
</dbReference>
<evidence type="ECO:0000256" key="2">
    <source>
        <dbReference type="ARBA" id="ARBA00022741"/>
    </source>
</evidence>
<dbReference type="RefSeq" id="WP_318600457.1">
    <property type="nucleotide sequence ID" value="NZ_JAWSTH010000113.1"/>
</dbReference>
<evidence type="ECO:0000256" key="4">
    <source>
        <dbReference type="ARBA" id="ARBA00022967"/>
    </source>
</evidence>
<dbReference type="InterPro" id="IPR027417">
    <property type="entry name" value="P-loop_NTPase"/>
</dbReference>
<name>A0ABU4HYM7_9ACTN</name>
<protein>
    <submittedName>
        <fullName evidence="6">ABC transporter ATP-binding protein</fullName>
    </submittedName>
</protein>
<evidence type="ECO:0000256" key="1">
    <source>
        <dbReference type="ARBA" id="ARBA00022448"/>
    </source>
</evidence>
<feature type="domain" description="ABC transporter" evidence="5">
    <location>
        <begin position="17"/>
        <end position="252"/>
    </location>
</feature>
<organism evidence="6 7">
    <name type="scientific">Conexibacter stalactiti</name>
    <dbReference type="NCBI Taxonomy" id="1940611"/>
    <lineage>
        <taxon>Bacteria</taxon>
        <taxon>Bacillati</taxon>
        <taxon>Actinomycetota</taxon>
        <taxon>Thermoleophilia</taxon>
        <taxon>Solirubrobacterales</taxon>
        <taxon>Conexibacteraceae</taxon>
        <taxon>Conexibacter</taxon>
    </lineage>
</organism>
<dbReference type="PROSITE" id="PS00211">
    <property type="entry name" value="ABC_TRANSPORTER_1"/>
    <property type="match status" value="1"/>
</dbReference>
<dbReference type="PANTHER" id="PTHR42794:SF1">
    <property type="entry name" value="HEMIN IMPORT ATP-BINDING PROTEIN HMUV"/>
    <property type="match status" value="1"/>
</dbReference>
<dbReference type="GO" id="GO:0005524">
    <property type="term" value="F:ATP binding"/>
    <property type="evidence" value="ECO:0007669"/>
    <property type="project" value="UniProtKB-KW"/>
</dbReference>
<keyword evidence="3 6" id="KW-0067">ATP-binding</keyword>
<reference evidence="7" key="1">
    <citation type="submission" date="2023-07" db="EMBL/GenBank/DDBJ databases">
        <title>Conexibacter stalactiti sp. nov., isolated from stalactites in a lava cave and emended description of the genus Conexibacter.</title>
        <authorList>
            <person name="Lee S.D."/>
        </authorList>
    </citation>
    <scope>NUCLEOTIDE SEQUENCE [LARGE SCALE GENOMIC DNA]</scope>
    <source>
        <strain evidence="7">KCTC 39840</strain>
    </source>
</reference>
<sequence>MAFGRQAPVFDAGAPLLEARDVAVEIGGKQILHGADLRVDAGKLIAVVGPNGAGKSTLARAVAGLQRPSGGSVRWSGVEIGELRGRALAQLRAFVPQRSRVPDGVSVREAVRIGRSPHVKPLGRLMRADHEAVERAMERAGVLQFAERHLTTLSGGELQRVQIAVGLAQEAPVLMADEPTSHLDLGATATLAKLLRGLTADGLAVVLVVHDLSLAAAVADTVVVIADGRSVASGPPSEVLVRERLHEVWHVDAALEQRDDGHTALHIAWLGRREPDSGFDTGA</sequence>
<keyword evidence="2" id="KW-0547">Nucleotide-binding</keyword>
<dbReference type="Proteomes" id="UP001284601">
    <property type="component" value="Unassembled WGS sequence"/>
</dbReference>
<dbReference type="PANTHER" id="PTHR42794">
    <property type="entry name" value="HEMIN IMPORT ATP-BINDING PROTEIN HMUV"/>
    <property type="match status" value="1"/>
</dbReference>
<evidence type="ECO:0000313" key="6">
    <source>
        <dbReference type="EMBL" id="MDW5597989.1"/>
    </source>
</evidence>
<comment type="caution">
    <text evidence="6">The sequence shown here is derived from an EMBL/GenBank/DDBJ whole genome shotgun (WGS) entry which is preliminary data.</text>
</comment>
<dbReference type="InterPro" id="IPR003593">
    <property type="entry name" value="AAA+_ATPase"/>
</dbReference>
<dbReference type="Pfam" id="PF00005">
    <property type="entry name" value="ABC_tran"/>
    <property type="match status" value="1"/>
</dbReference>
<dbReference type="InterPro" id="IPR003439">
    <property type="entry name" value="ABC_transporter-like_ATP-bd"/>
</dbReference>